<evidence type="ECO:0000259" key="7">
    <source>
        <dbReference type="Pfam" id="PF05199"/>
    </source>
</evidence>
<keyword evidence="5" id="KW-0560">Oxidoreductase</keyword>
<evidence type="ECO:0000256" key="2">
    <source>
        <dbReference type="ARBA" id="ARBA00010790"/>
    </source>
</evidence>
<dbReference type="InterPro" id="IPR000683">
    <property type="entry name" value="Gfo/Idh/MocA-like_OxRdtase_N"/>
</dbReference>
<comment type="cofactor">
    <cofactor evidence="1">
        <name>FAD</name>
        <dbReference type="ChEBI" id="CHEBI:57692"/>
    </cofactor>
</comment>
<sequence length="922" mass="100811">MPVLSFSDYQTSFQDFDLIIVGSGPAGLTIAHSLRASPFRIAILESGGIEPTKDIEALNEIVSVGHRRANPESVRRRCVGGTSTIWTGRCGMFDAIDYVRRDWLTTSGWPIDIDDMAGQVRRAGDLLGLTPNLSVTHALRDLRQPVDSRAWNADLLSPVVWQFSVRDGQASTEHFANSMDSPADELAILRHSGRKTPVDFGRAHVGWIRQSETVFLFTHATVHEVLAEDTGKMVSGLLVRGPDGRIRKLTASRVVLACGGIDNTRLLLASRSSKPAGLGNDHDQVGRYLTDHTFTEFRSFGPGAARLLRRRFATRLYRQSGAVQSYSFGLRLSPALQRREGLLNASVHLVEFGSRTNPLASIASGVRSLRGDRNLVEAANSIVQGLAHPVALCENVADRFVLGRTALNHPDRTVMGGSVEQLLNPDSRIRLSDRTDRFGMPLPEIDWRLSELEYRTAARFREILANEISRLGMEAGNGASWNDFESWREDLIDLAHPMCTTRMSDDPATGVVDANCQVHGVEGLFVAGGSVFSTPGHMNPTQMIVALALRLAEHLNTSMSARRTESVPLRPKIRIGLVGAGDRIQRVYAPALAAVSDRIEVVGVAARRQLSAEQVASKMGCAVFPDAETLVKEGRIDFLVVSVSDNDATYARLAHLGCPLFLETPICWSLFKGRKLVKQMKKAQLTVGLAEQFPFLPQARLQRKVVELGGIGIVKSATNNLANYDYHGVARLRRALDIWDEIVSVSARRYHVTGVQAPIDEALFHYRSGAGLVHRFTTDDNAGNVLEPASFIVDGDEGQLTDASGVTSGQASIFRPQRIEDASGDLIELSVETPVGKVRWRNPFVSYGLTDEQIAVATLLNEMAEAVSHAGSPAYDAVDGLNDVELLAAMRASQIRGGRRMGIGVSVVREKLRKLYGKRNAT</sequence>
<reference evidence="8 9" key="1">
    <citation type="submission" date="2018-12" db="EMBL/GenBank/DDBJ databases">
        <title>Complete genome sequencing of Tabrizicola sp. K13M18.</title>
        <authorList>
            <person name="Bae J.-W."/>
        </authorList>
    </citation>
    <scope>NUCLEOTIDE SEQUENCE [LARGE SCALE GENOMIC DNA]</scope>
    <source>
        <strain evidence="8 9">K13M18</strain>
    </source>
</reference>
<dbReference type="RefSeq" id="WP_125323954.1">
    <property type="nucleotide sequence ID" value="NZ_CP034328.1"/>
</dbReference>
<accession>A0A3S8U2C0</accession>
<dbReference type="SUPFAM" id="SSF51905">
    <property type="entry name" value="FAD/NAD(P)-binding domain"/>
    <property type="match status" value="1"/>
</dbReference>
<dbReference type="Gene3D" id="3.40.50.720">
    <property type="entry name" value="NAD(P)-binding Rossmann-like Domain"/>
    <property type="match status" value="1"/>
</dbReference>
<evidence type="ECO:0000256" key="4">
    <source>
        <dbReference type="ARBA" id="ARBA00022827"/>
    </source>
</evidence>
<dbReference type="GO" id="GO:0000166">
    <property type="term" value="F:nucleotide binding"/>
    <property type="evidence" value="ECO:0007669"/>
    <property type="project" value="InterPro"/>
</dbReference>
<dbReference type="Gene3D" id="3.50.50.60">
    <property type="entry name" value="FAD/NAD(P)-binding domain"/>
    <property type="match status" value="2"/>
</dbReference>
<dbReference type="InterPro" id="IPR036291">
    <property type="entry name" value="NAD(P)-bd_dom_sf"/>
</dbReference>
<gene>
    <name evidence="8" type="ORF">EI545_02170</name>
</gene>
<feature type="domain" description="Gfo/Idh/MocA-like oxidoreductase N-terminal" evidence="6">
    <location>
        <begin position="573"/>
        <end position="688"/>
    </location>
</feature>
<organism evidence="8 9">
    <name type="scientific">Tabrizicola piscis</name>
    <dbReference type="NCBI Taxonomy" id="2494374"/>
    <lineage>
        <taxon>Bacteria</taxon>
        <taxon>Pseudomonadati</taxon>
        <taxon>Pseudomonadota</taxon>
        <taxon>Alphaproteobacteria</taxon>
        <taxon>Rhodobacterales</taxon>
        <taxon>Paracoccaceae</taxon>
        <taxon>Tabrizicola</taxon>
    </lineage>
</organism>
<evidence type="ECO:0000256" key="3">
    <source>
        <dbReference type="ARBA" id="ARBA00022630"/>
    </source>
</evidence>
<dbReference type="GO" id="GO:0016614">
    <property type="term" value="F:oxidoreductase activity, acting on CH-OH group of donors"/>
    <property type="evidence" value="ECO:0007669"/>
    <property type="project" value="InterPro"/>
</dbReference>
<evidence type="ECO:0000313" key="8">
    <source>
        <dbReference type="EMBL" id="AZL57753.1"/>
    </source>
</evidence>
<protein>
    <submittedName>
        <fullName evidence="8">Uncharacterized protein</fullName>
    </submittedName>
</protein>
<dbReference type="EMBL" id="CP034328">
    <property type="protein sequence ID" value="AZL57753.1"/>
    <property type="molecule type" value="Genomic_DNA"/>
</dbReference>
<evidence type="ECO:0000259" key="6">
    <source>
        <dbReference type="Pfam" id="PF01408"/>
    </source>
</evidence>
<feature type="domain" description="Glucose-methanol-choline oxidoreductase C-terminal" evidence="7">
    <location>
        <begin position="426"/>
        <end position="548"/>
    </location>
</feature>
<keyword evidence="3" id="KW-0285">Flavoprotein</keyword>
<dbReference type="InterPro" id="IPR051473">
    <property type="entry name" value="P2Ox-like"/>
</dbReference>
<comment type="similarity">
    <text evidence="2">Belongs to the GMC oxidoreductase family.</text>
</comment>
<dbReference type="PANTHER" id="PTHR42784:SF1">
    <property type="entry name" value="PYRANOSE 2-OXIDASE"/>
    <property type="match status" value="1"/>
</dbReference>
<dbReference type="KEGG" id="taw:EI545_02170"/>
<dbReference type="Pfam" id="PF05199">
    <property type="entry name" value="GMC_oxred_C"/>
    <property type="match status" value="1"/>
</dbReference>
<name>A0A3S8U2C0_9RHOB</name>
<evidence type="ECO:0000256" key="1">
    <source>
        <dbReference type="ARBA" id="ARBA00001974"/>
    </source>
</evidence>
<proteinExistence type="inferred from homology"/>
<dbReference type="Gene3D" id="3.30.360.10">
    <property type="entry name" value="Dihydrodipicolinate Reductase, domain 2"/>
    <property type="match status" value="1"/>
</dbReference>
<dbReference type="OrthoDB" id="9798604at2"/>
<dbReference type="Proteomes" id="UP000282002">
    <property type="component" value="Chromosome"/>
</dbReference>
<dbReference type="Pfam" id="PF01408">
    <property type="entry name" value="GFO_IDH_MocA"/>
    <property type="match status" value="1"/>
</dbReference>
<evidence type="ECO:0000313" key="9">
    <source>
        <dbReference type="Proteomes" id="UP000282002"/>
    </source>
</evidence>
<dbReference type="AlphaFoldDB" id="A0A3S8U2C0"/>
<keyword evidence="4" id="KW-0274">FAD</keyword>
<dbReference type="InterPro" id="IPR007867">
    <property type="entry name" value="GMC_OxRtase_C"/>
</dbReference>
<dbReference type="InterPro" id="IPR036188">
    <property type="entry name" value="FAD/NAD-bd_sf"/>
</dbReference>
<dbReference type="PANTHER" id="PTHR42784">
    <property type="entry name" value="PYRANOSE 2-OXIDASE"/>
    <property type="match status" value="1"/>
</dbReference>
<keyword evidence="9" id="KW-1185">Reference proteome</keyword>
<dbReference type="SUPFAM" id="SSF51735">
    <property type="entry name" value="NAD(P)-binding Rossmann-fold domains"/>
    <property type="match status" value="1"/>
</dbReference>
<evidence type="ECO:0000256" key="5">
    <source>
        <dbReference type="ARBA" id="ARBA00023002"/>
    </source>
</evidence>